<keyword evidence="1" id="KW-0489">Methyltransferase</keyword>
<evidence type="ECO:0000313" key="2">
    <source>
        <dbReference type="Proteomes" id="UP001596161"/>
    </source>
</evidence>
<accession>A0ABW0ECH9</accession>
<proteinExistence type="predicted"/>
<dbReference type="EMBL" id="JBHSKT010000005">
    <property type="protein sequence ID" value="MFC5270943.1"/>
    <property type="molecule type" value="Genomic_DNA"/>
</dbReference>
<protein>
    <submittedName>
        <fullName evidence="1">Class I SAM-dependent methyltransferase</fullName>
        <ecNumber evidence="1">2.1.1.-</ecNumber>
    </submittedName>
</protein>
<organism evidence="1 2">
    <name type="scientific">Adhaeribacter terreus</name>
    <dbReference type="NCBI Taxonomy" id="529703"/>
    <lineage>
        <taxon>Bacteria</taxon>
        <taxon>Pseudomonadati</taxon>
        <taxon>Bacteroidota</taxon>
        <taxon>Cytophagia</taxon>
        <taxon>Cytophagales</taxon>
        <taxon>Hymenobacteraceae</taxon>
        <taxon>Adhaeribacter</taxon>
    </lineage>
</organism>
<dbReference type="EC" id="2.1.1.-" evidence="1"/>
<dbReference type="GO" id="GO:0008168">
    <property type="term" value="F:methyltransferase activity"/>
    <property type="evidence" value="ECO:0007669"/>
    <property type="project" value="UniProtKB-KW"/>
</dbReference>
<gene>
    <name evidence="1" type="ORF">ACFPIB_10000</name>
</gene>
<reference evidence="2" key="1">
    <citation type="journal article" date="2019" name="Int. J. Syst. Evol. Microbiol.">
        <title>The Global Catalogue of Microorganisms (GCM) 10K type strain sequencing project: providing services to taxonomists for standard genome sequencing and annotation.</title>
        <authorList>
            <consortium name="The Broad Institute Genomics Platform"/>
            <consortium name="The Broad Institute Genome Sequencing Center for Infectious Disease"/>
            <person name="Wu L."/>
            <person name="Ma J."/>
        </authorList>
    </citation>
    <scope>NUCLEOTIDE SEQUENCE [LARGE SCALE GENOMIC DNA]</scope>
    <source>
        <strain evidence="2">KACC 12602</strain>
    </source>
</reference>
<keyword evidence="1" id="KW-0808">Transferase</keyword>
<dbReference type="Proteomes" id="UP001596161">
    <property type="component" value="Unassembled WGS sequence"/>
</dbReference>
<sequence>MAYERLENCPVCGKSEFKNFLVVKDKSVSQESFVIVQCENCSFKFTNPRPDAESIGAYYESEDYISHSNTNKGIINKAYQVVRSIAVKDKLELINKLAPKGAILDYGCGTGYVLAACQKDGWKVEGFEPNLTANKQAEEKLGKYIEKVSLERFDEESFEIITMWHVLEHVHTLNETFQELLSLLKPGGVMLVAVPNADSLDAQKYGENWAAYDVPRHLYHFNQATMKRFLKKHKLALEDTKPMKYDAYYVSMLSEKYKAGKTKMFNSVLNGYKSNSYASKNNKDYSSLIYIARKK</sequence>
<dbReference type="InterPro" id="IPR029063">
    <property type="entry name" value="SAM-dependent_MTases_sf"/>
</dbReference>
<dbReference type="SUPFAM" id="SSF53335">
    <property type="entry name" value="S-adenosyl-L-methionine-dependent methyltransferases"/>
    <property type="match status" value="1"/>
</dbReference>
<keyword evidence="2" id="KW-1185">Reference proteome</keyword>
<name>A0ABW0ECH9_9BACT</name>
<dbReference type="Pfam" id="PF13489">
    <property type="entry name" value="Methyltransf_23"/>
    <property type="match status" value="1"/>
</dbReference>
<evidence type="ECO:0000313" key="1">
    <source>
        <dbReference type="EMBL" id="MFC5270943.1"/>
    </source>
</evidence>
<dbReference type="PANTHER" id="PTHR43861">
    <property type="entry name" value="TRANS-ACONITATE 2-METHYLTRANSFERASE-RELATED"/>
    <property type="match status" value="1"/>
</dbReference>
<dbReference type="CDD" id="cd02440">
    <property type="entry name" value="AdoMet_MTases"/>
    <property type="match status" value="1"/>
</dbReference>
<dbReference type="Gene3D" id="3.40.50.150">
    <property type="entry name" value="Vaccinia Virus protein VP39"/>
    <property type="match status" value="1"/>
</dbReference>
<comment type="caution">
    <text evidence="1">The sequence shown here is derived from an EMBL/GenBank/DDBJ whole genome shotgun (WGS) entry which is preliminary data.</text>
</comment>
<dbReference type="PANTHER" id="PTHR43861:SF6">
    <property type="entry name" value="METHYLTRANSFERASE TYPE 11"/>
    <property type="match status" value="1"/>
</dbReference>
<dbReference type="GO" id="GO:0032259">
    <property type="term" value="P:methylation"/>
    <property type="evidence" value="ECO:0007669"/>
    <property type="project" value="UniProtKB-KW"/>
</dbReference>
<dbReference type="RefSeq" id="WP_378017311.1">
    <property type="nucleotide sequence ID" value="NZ_JBHSKT010000005.1"/>
</dbReference>